<dbReference type="Proteomes" id="UP000655420">
    <property type="component" value="Unassembled WGS sequence"/>
</dbReference>
<feature type="region of interest" description="Disordered" evidence="1">
    <location>
        <begin position="27"/>
        <end position="46"/>
    </location>
</feature>
<dbReference type="Pfam" id="PF12616">
    <property type="entry name" value="DUF3775"/>
    <property type="match status" value="1"/>
</dbReference>
<name>A0A8J7M4B8_9RHOB</name>
<protein>
    <submittedName>
        <fullName evidence="2">DUF3775 domain-containing protein</fullName>
    </submittedName>
</protein>
<accession>A0A8J7M4B8</accession>
<comment type="caution">
    <text evidence="2">The sequence shown here is derived from an EMBL/GenBank/DDBJ whole genome shotgun (WGS) entry which is preliminary data.</text>
</comment>
<gene>
    <name evidence="2" type="ORF">H0I76_02300</name>
</gene>
<dbReference type="RefSeq" id="WP_200606465.1">
    <property type="nucleotide sequence ID" value="NZ_JAEHHL010000001.1"/>
</dbReference>
<organism evidence="2 3">
    <name type="scientific">Thermohalobaculum xanthum</name>
    <dbReference type="NCBI Taxonomy" id="2753746"/>
    <lineage>
        <taxon>Bacteria</taxon>
        <taxon>Pseudomonadati</taxon>
        <taxon>Pseudomonadota</taxon>
        <taxon>Alphaproteobacteria</taxon>
        <taxon>Rhodobacterales</taxon>
        <taxon>Paracoccaceae</taxon>
        <taxon>Thermohalobaculum</taxon>
    </lineage>
</organism>
<sequence length="133" mass="14631">MLTIPISTVAWIIVKAREFDVKDMGSDAADIEGDEDNPLGVLADRDDDPTVTELTSWIEDLTDTEKAELVALFWLGRDSGDAADLPDLVTEARRNQHRGTARYLLGSPMLGDHLEEGLEILGYDTSEIESEIA</sequence>
<keyword evidence="3" id="KW-1185">Reference proteome</keyword>
<evidence type="ECO:0000313" key="2">
    <source>
        <dbReference type="EMBL" id="MBK0398009.1"/>
    </source>
</evidence>
<reference evidence="2" key="1">
    <citation type="submission" date="2020-12" db="EMBL/GenBank/DDBJ databases">
        <title>Bacterial taxonomy.</title>
        <authorList>
            <person name="Pan X."/>
        </authorList>
    </citation>
    <scope>NUCLEOTIDE SEQUENCE</scope>
    <source>
        <strain evidence="2">M0105</strain>
    </source>
</reference>
<dbReference type="InterPro" id="IPR022254">
    <property type="entry name" value="DUF3775"/>
</dbReference>
<dbReference type="AlphaFoldDB" id="A0A8J7M4B8"/>
<proteinExistence type="predicted"/>
<evidence type="ECO:0000313" key="3">
    <source>
        <dbReference type="Proteomes" id="UP000655420"/>
    </source>
</evidence>
<dbReference type="EMBL" id="JAEHHL010000001">
    <property type="protein sequence ID" value="MBK0398009.1"/>
    <property type="molecule type" value="Genomic_DNA"/>
</dbReference>
<evidence type="ECO:0000256" key="1">
    <source>
        <dbReference type="SAM" id="MobiDB-lite"/>
    </source>
</evidence>